<evidence type="ECO:0008006" key="4">
    <source>
        <dbReference type="Google" id="ProtNLM"/>
    </source>
</evidence>
<name>A0A4V2QGR7_HYDET</name>
<organism evidence="2 3">
    <name type="scientific">Hydrogenispora ethanolica</name>
    <dbReference type="NCBI Taxonomy" id="1082276"/>
    <lineage>
        <taxon>Bacteria</taxon>
        <taxon>Bacillati</taxon>
        <taxon>Bacillota</taxon>
        <taxon>Hydrogenispora</taxon>
    </lineage>
</organism>
<proteinExistence type="predicted"/>
<feature type="coiled-coil region" evidence="1">
    <location>
        <begin position="31"/>
        <end position="91"/>
    </location>
</feature>
<evidence type="ECO:0000313" key="2">
    <source>
        <dbReference type="EMBL" id="TCL76877.1"/>
    </source>
</evidence>
<accession>A0A4V2QGR7</accession>
<sequence length="148" mass="17183">MRDETVGRLSRHVLRYVEEELANYPLYRTAARELRLDLEDLRQRVNGARLDEAGVRGSGSGDPVADRALRIMLLEEQLRRKEERVQRIEAGLALFRPEERELVEARYFSNAGRNHEQAMMELGFSRSRYYQIREAAAYKMAVVLGLAE</sequence>
<dbReference type="AlphaFoldDB" id="A0A4V2QGR7"/>
<keyword evidence="1" id="KW-0175">Coiled coil</keyword>
<reference evidence="2 3" key="1">
    <citation type="submission" date="2019-03" db="EMBL/GenBank/DDBJ databases">
        <title>Genomic Encyclopedia of Type Strains, Phase IV (KMG-IV): sequencing the most valuable type-strain genomes for metagenomic binning, comparative biology and taxonomic classification.</title>
        <authorList>
            <person name="Goeker M."/>
        </authorList>
    </citation>
    <scope>NUCLEOTIDE SEQUENCE [LARGE SCALE GENOMIC DNA]</scope>
    <source>
        <strain evidence="2 3">LX-B</strain>
    </source>
</reference>
<dbReference type="Proteomes" id="UP000295008">
    <property type="component" value="Unassembled WGS sequence"/>
</dbReference>
<evidence type="ECO:0000256" key="1">
    <source>
        <dbReference type="SAM" id="Coils"/>
    </source>
</evidence>
<evidence type="ECO:0000313" key="3">
    <source>
        <dbReference type="Proteomes" id="UP000295008"/>
    </source>
</evidence>
<dbReference type="EMBL" id="SLUN01000001">
    <property type="protein sequence ID" value="TCL76877.1"/>
    <property type="molecule type" value="Genomic_DNA"/>
</dbReference>
<protein>
    <recommendedName>
        <fullName evidence="4">ArpU family phage transcriptional regulator</fullName>
    </recommendedName>
</protein>
<keyword evidence="3" id="KW-1185">Reference proteome</keyword>
<dbReference type="RefSeq" id="WP_132012274.1">
    <property type="nucleotide sequence ID" value="NZ_SLUN01000001.1"/>
</dbReference>
<gene>
    <name evidence="2" type="ORF">EDC14_1001162</name>
</gene>
<comment type="caution">
    <text evidence="2">The sequence shown here is derived from an EMBL/GenBank/DDBJ whole genome shotgun (WGS) entry which is preliminary data.</text>
</comment>